<dbReference type="InterPro" id="IPR023346">
    <property type="entry name" value="Lysozyme-like_dom_sf"/>
</dbReference>
<dbReference type="Pfam" id="PF13406">
    <property type="entry name" value="SLT_2"/>
    <property type="match status" value="1"/>
</dbReference>
<dbReference type="CDD" id="cd13399">
    <property type="entry name" value="Slt35-like"/>
    <property type="match status" value="1"/>
</dbReference>
<dbReference type="SUPFAM" id="SSF53955">
    <property type="entry name" value="Lysozyme-like"/>
    <property type="match status" value="1"/>
</dbReference>
<evidence type="ECO:0000313" key="5">
    <source>
        <dbReference type="Proteomes" id="UP000539350"/>
    </source>
</evidence>
<sequence>MKYALAILALLSISLQVQANDDFPSCLVALQERARGAGVDEQIVEQVIPSMQQQKRALKQDRQQPEFVQTFQDYLNARVTPQRIARGRQLLEQHRSFLLDLQARYGVPPHYLLAFWGLETNFGGYMGKMPTLDSLATMACDQRRSEFFSKEFIAALQLMQRESLSPDDMKGSWAGAVGHTQFMPSSYLSYAVDGDGDGRINLWDSERDALASGANYLQTLGWQNGLRWGREVSAGANFPYELAGRNSPRPLAEWAAKGLKRNDGAALPMADVDAALLLPAGYQGPAFLVYDNFKVIMRWNRSELYAIAVGHLADRIAGAGALLGNTNSENRLRTEDILFTQRSLNHLGYDAGAVDGVLGSGTRAALRDFQLANQLIADGYPNPSTLSALAKRAPSP</sequence>
<dbReference type="Pfam" id="PF01471">
    <property type="entry name" value="PG_binding_1"/>
    <property type="match status" value="1"/>
</dbReference>
<name>A0A7W2YKH8_9GAMM</name>
<dbReference type="PANTHER" id="PTHR30163:SF8">
    <property type="entry name" value="LYTIC MUREIN TRANSGLYCOSYLASE"/>
    <property type="match status" value="1"/>
</dbReference>
<comment type="caution">
    <text evidence="4">The sequence shown here is derived from an EMBL/GenBank/DDBJ whole genome shotgun (WGS) entry which is preliminary data.</text>
</comment>
<protein>
    <submittedName>
        <fullName evidence="4">Lytic murein transglycosylase</fullName>
    </submittedName>
</protein>
<dbReference type="PANTHER" id="PTHR30163">
    <property type="entry name" value="MEMBRANE-BOUND LYTIC MUREIN TRANSGLYCOSYLASE B"/>
    <property type="match status" value="1"/>
</dbReference>
<organism evidence="4 5">
    <name type="scientific">Sediminihaliea albiluteola</name>
    <dbReference type="NCBI Taxonomy" id="2758564"/>
    <lineage>
        <taxon>Bacteria</taxon>
        <taxon>Pseudomonadati</taxon>
        <taxon>Pseudomonadota</taxon>
        <taxon>Gammaproteobacteria</taxon>
        <taxon>Cellvibrionales</taxon>
        <taxon>Halieaceae</taxon>
        <taxon>Sediminihaliea</taxon>
    </lineage>
</organism>
<dbReference type="SUPFAM" id="SSF47090">
    <property type="entry name" value="PGBD-like"/>
    <property type="match status" value="1"/>
</dbReference>
<dbReference type="FunFam" id="1.10.8.350:FF:000001">
    <property type="entry name" value="Lytic murein transglycosylase B"/>
    <property type="match status" value="1"/>
</dbReference>
<dbReference type="InterPro" id="IPR036366">
    <property type="entry name" value="PGBDSf"/>
</dbReference>
<keyword evidence="1" id="KW-0732">Signal</keyword>
<dbReference type="InterPro" id="IPR002477">
    <property type="entry name" value="Peptidoglycan-bd-like"/>
</dbReference>
<feature type="chain" id="PRO_5031496052" evidence="1">
    <location>
        <begin position="20"/>
        <end position="396"/>
    </location>
</feature>
<gene>
    <name evidence="4" type="ORF">H2508_09650</name>
</gene>
<reference evidence="4 5" key="1">
    <citation type="submission" date="2020-07" db="EMBL/GenBank/DDBJ databases">
        <title>Halieaceae bacterium, F7430, whole genome shotgun sequencing project.</title>
        <authorList>
            <person name="Jiang S."/>
            <person name="Liu Z.W."/>
            <person name="Du Z.J."/>
        </authorList>
    </citation>
    <scope>NUCLEOTIDE SEQUENCE [LARGE SCALE GENOMIC DNA]</scope>
    <source>
        <strain evidence="4 5">F7430</strain>
    </source>
</reference>
<dbReference type="EMBL" id="JACFXU010000014">
    <property type="protein sequence ID" value="MBA6413373.1"/>
    <property type="molecule type" value="Genomic_DNA"/>
</dbReference>
<dbReference type="InterPro" id="IPR011970">
    <property type="entry name" value="MltB_2"/>
</dbReference>
<dbReference type="NCBIfam" id="TIGR02283">
    <property type="entry name" value="MltB_2"/>
    <property type="match status" value="1"/>
</dbReference>
<evidence type="ECO:0000259" key="3">
    <source>
        <dbReference type="Pfam" id="PF13406"/>
    </source>
</evidence>
<dbReference type="GO" id="GO:0009253">
    <property type="term" value="P:peptidoglycan catabolic process"/>
    <property type="evidence" value="ECO:0007669"/>
    <property type="project" value="TreeGrafter"/>
</dbReference>
<dbReference type="InterPro" id="IPR036365">
    <property type="entry name" value="PGBD-like_sf"/>
</dbReference>
<dbReference type="AlphaFoldDB" id="A0A7W2YKH8"/>
<dbReference type="InterPro" id="IPR031304">
    <property type="entry name" value="SLT_2"/>
</dbReference>
<evidence type="ECO:0000256" key="1">
    <source>
        <dbReference type="SAM" id="SignalP"/>
    </source>
</evidence>
<dbReference type="Proteomes" id="UP000539350">
    <property type="component" value="Unassembled WGS sequence"/>
</dbReference>
<dbReference type="Gene3D" id="1.10.8.350">
    <property type="entry name" value="Bacterial muramidase"/>
    <property type="match status" value="1"/>
</dbReference>
<dbReference type="RefSeq" id="WP_182172461.1">
    <property type="nucleotide sequence ID" value="NZ_JACFXU010000014.1"/>
</dbReference>
<feature type="domain" description="Transglycosylase SLT" evidence="3">
    <location>
        <begin position="23"/>
        <end position="314"/>
    </location>
</feature>
<dbReference type="Gene3D" id="1.10.530.10">
    <property type="match status" value="1"/>
</dbReference>
<accession>A0A7W2YKH8</accession>
<evidence type="ECO:0000313" key="4">
    <source>
        <dbReference type="EMBL" id="MBA6413373.1"/>
    </source>
</evidence>
<feature type="signal peptide" evidence="1">
    <location>
        <begin position="1"/>
        <end position="19"/>
    </location>
</feature>
<dbReference type="Gene3D" id="1.10.101.10">
    <property type="entry name" value="PGBD-like superfamily/PGBD"/>
    <property type="match status" value="1"/>
</dbReference>
<proteinExistence type="predicted"/>
<keyword evidence="5" id="KW-1185">Reference proteome</keyword>
<dbReference type="GO" id="GO:0008933">
    <property type="term" value="F:peptidoglycan lytic transglycosylase activity"/>
    <property type="evidence" value="ECO:0007669"/>
    <property type="project" value="TreeGrafter"/>
</dbReference>
<dbReference type="InterPro" id="IPR043426">
    <property type="entry name" value="MltB-like"/>
</dbReference>
<feature type="domain" description="Peptidoglycan binding-like" evidence="2">
    <location>
        <begin position="335"/>
        <end position="389"/>
    </location>
</feature>
<evidence type="ECO:0000259" key="2">
    <source>
        <dbReference type="Pfam" id="PF01471"/>
    </source>
</evidence>